<feature type="transmembrane region" description="Helical" evidence="5">
    <location>
        <begin position="77"/>
        <end position="95"/>
    </location>
</feature>
<keyword evidence="2 5" id="KW-0812">Transmembrane</keyword>
<dbReference type="RefSeq" id="XP_046059040.1">
    <property type="nucleotide sequence ID" value="XM_046207370.1"/>
</dbReference>
<evidence type="ECO:0000256" key="4">
    <source>
        <dbReference type="ARBA" id="ARBA00023136"/>
    </source>
</evidence>
<keyword evidence="8" id="KW-1185">Reference proteome</keyword>
<feature type="transmembrane region" description="Helical" evidence="5">
    <location>
        <begin position="235"/>
        <end position="254"/>
    </location>
</feature>
<dbReference type="Pfam" id="PF03124">
    <property type="entry name" value="EXS"/>
    <property type="match status" value="1"/>
</dbReference>
<dbReference type="PANTHER" id="PTHR10783">
    <property type="entry name" value="XENOTROPIC AND POLYTROPIC RETROVIRUS RECEPTOR 1-RELATED"/>
    <property type="match status" value="1"/>
</dbReference>
<dbReference type="EMBL" id="JAEUBE010000414">
    <property type="protein sequence ID" value="KAH3661936.1"/>
    <property type="molecule type" value="Genomic_DNA"/>
</dbReference>
<evidence type="ECO:0000259" key="6">
    <source>
        <dbReference type="PROSITE" id="PS51380"/>
    </source>
</evidence>
<dbReference type="InterPro" id="IPR004342">
    <property type="entry name" value="EXS_C"/>
</dbReference>
<organism evidence="7 8">
    <name type="scientific">Ogataea philodendri</name>
    <dbReference type="NCBI Taxonomy" id="1378263"/>
    <lineage>
        <taxon>Eukaryota</taxon>
        <taxon>Fungi</taxon>
        <taxon>Dikarya</taxon>
        <taxon>Ascomycota</taxon>
        <taxon>Saccharomycotina</taxon>
        <taxon>Pichiomycetes</taxon>
        <taxon>Pichiales</taxon>
        <taxon>Pichiaceae</taxon>
        <taxon>Ogataea</taxon>
    </lineage>
</organism>
<proteinExistence type="predicted"/>
<feature type="transmembrane region" description="Helical" evidence="5">
    <location>
        <begin position="101"/>
        <end position="124"/>
    </location>
</feature>
<keyword evidence="4 5" id="KW-0472">Membrane</keyword>
<evidence type="ECO:0000256" key="5">
    <source>
        <dbReference type="SAM" id="Phobius"/>
    </source>
</evidence>
<dbReference type="GeneID" id="70238079"/>
<evidence type="ECO:0000313" key="8">
    <source>
        <dbReference type="Proteomes" id="UP000769157"/>
    </source>
</evidence>
<evidence type="ECO:0000313" key="7">
    <source>
        <dbReference type="EMBL" id="KAH3661936.1"/>
    </source>
</evidence>
<sequence>MIIRREEIVDQGEDLTQIPFSELMLPLPYKCMFLITLGVWFWYVNLRTCYAYKIDTLQVLKLAGVEHAKLVRTSLNVCYKITLMNMINYTVYLAFVSNSIYFSWMEFLPLVAIVQTVAVLVWPFGPQSIERRRFVETVKRISVGNIDISLRNNDILLADTFTSYTKVLIDFLVYFTALLLGYATLPSPDIKRELTSDHLKVYNLDIVLSSYPSLIRLKQCLQEYEQSRRRNRQHLLNAIKYSTAFLPLLANILIRSQLAGLGVWYAAVLINSSYTFFWDIQNDWNFQMFMRFLSNKRELPLLRHKLVYTWHFYYLAILLDFQLRFIWVYRLIFPELLSRLDHSLLVTTLSSLYVTESGNFVLEVLEIFRRWVWVFLKVETEFLKLATEPELEMQNL</sequence>
<feature type="transmembrane region" description="Helical" evidence="5">
    <location>
        <begin position="27"/>
        <end position="44"/>
    </location>
</feature>
<reference evidence="7" key="2">
    <citation type="submission" date="2021-01" db="EMBL/GenBank/DDBJ databases">
        <authorList>
            <person name="Schikora-Tamarit M.A."/>
        </authorList>
    </citation>
    <scope>NUCLEOTIDE SEQUENCE</scope>
    <source>
        <strain evidence="7">CBS6075</strain>
    </source>
</reference>
<feature type="transmembrane region" description="Helical" evidence="5">
    <location>
        <begin position="261"/>
        <end position="280"/>
    </location>
</feature>
<comment type="subcellular location">
    <subcellularLocation>
        <location evidence="1">Membrane</location>
        <topology evidence="1">Multi-pass membrane protein</topology>
    </subcellularLocation>
</comment>
<dbReference type="OrthoDB" id="2159384at2759"/>
<dbReference type="PANTHER" id="PTHR10783:SF46">
    <property type="entry name" value="PROTEIN ERD1 HOMOLOG 2"/>
    <property type="match status" value="1"/>
</dbReference>
<accession>A0A9P8T0X7</accession>
<feature type="domain" description="EXS" evidence="6">
    <location>
        <begin position="196"/>
        <end position="396"/>
    </location>
</feature>
<dbReference type="GO" id="GO:0005737">
    <property type="term" value="C:cytoplasm"/>
    <property type="evidence" value="ECO:0007669"/>
    <property type="project" value="TreeGrafter"/>
</dbReference>
<evidence type="ECO:0000256" key="3">
    <source>
        <dbReference type="ARBA" id="ARBA00022989"/>
    </source>
</evidence>
<gene>
    <name evidence="7" type="ORF">OGAPHI_006115</name>
</gene>
<dbReference type="Proteomes" id="UP000769157">
    <property type="component" value="Unassembled WGS sequence"/>
</dbReference>
<reference evidence="7" key="1">
    <citation type="journal article" date="2021" name="Open Biol.">
        <title>Shared evolutionary footprints suggest mitochondrial oxidative damage underlies multiple complex I losses in fungi.</title>
        <authorList>
            <person name="Schikora-Tamarit M.A."/>
            <person name="Marcet-Houben M."/>
            <person name="Nosek J."/>
            <person name="Gabaldon T."/>
        </authorList>
    </citation>
    <scope>NUCLEOTIDE SEQUENCE</scope>
    <source>
        <strain evidence="7">CBS6075</strain>
    </source>
</reference>
<dbReference type="AlphaFoldDB" id="A0A9P8T0X7"/>
<dbReference type="GO" id="GO:0016020">
    <property type="term" value="C:membrane"/>
    <property type="evidence" value="ECO:0007669"/>
    <property type="project" value="UniProtKB-SubCell"/>
</dbReference>
<feature type="transmembrane region" description="Helical" evidence="5">
    <location>
        <begin position="312"/>
        <end position="333"/>
    </location>
</feature>
<dbReference type="PROSITE" id="PS51380">
    <property type="entry name" value="EXS"/>
    <property type="match status" value="1"/>
</dbReference>
<comment type="caution">
    <text evidence="7">The sequence shown here is derived from an EMBL/GenBank/DDBJ whole genome shotgun (WGS) entry which is preliminary data.</text>
</comment>
<name>A0A9P8T0X7_9ASCO</name>
<evidence type="ECO:0000256" key="2">
    <source>
        <dbReference type="ARBA" id="ARBA00022692"/>
    </source>
</evidence>
<keyword evidence="3 5" id="KW-1133">Transmembrane helix</keyword>
<protein>
    <recommendedName>
        <fullName evidence="6">EXS domain-containing protein</fullName>
    </recommendedName>
</protein>
<evidence type="ECO:0000256" key="1">
    <source>
        <dbReference type="ARBA" id="ARBA00004141"/>
    </source>
</evidence>